<evidence type="ECO:0000259" key="2">
    <source>
        <dbReference type="Pfam" id="PF00535"/>
    </source>
</evidence>
<dbReference type="AlphaFoldDB" id="A0A9J7L0Z7"/>
<keyword evidence="1" id="KW-0472">Membrane</keyword>
<dbReference type="OrthoDB" id="2139606at2759"/>
<accession>A0A9J7L0Z7</accession>
<protein>
    <submittedName>
        <fullName evidence="4">Beta-1,4 N-acetylgalactosaminyltransferase 1-like isoform X1</fullName>
    </submittedName>
</protein>
<reference evidence="3" key="1">
    <citation type="journal article" date="2020" name="Nat. Ecol. Evol.">
        <title>Deeply conserved synteny resolves early events in vertebrate evolution.</title>
        <authorList>
            <person name="Simakov O."/>
            <person name="Marletaz F."/>
            <person name="Yue J.X."/>
            <person name="O'Connell B."/>
            <person name="Jenkins J."/>
            <person name="Brandt A."/>
            <person name="Calef R."/>
            <person name="Tung C.H."/>
            <person name="Huang T.K."/>
            <person name="Schmutz J."/>
            <person name="Satoh N."/>
            <person name="Yu J.K."/>
            <person name="Putnam N.H."/>
            <person name="Green R.E."/>
            <person name="Rokhsar D.S."/>
        </authorList>
    </citation>
    <scope>NUCLEOTIDE SEQUENCE [LARGE SCALE GENOMIC DNA]</scope>
    <source>
        <strain evidence="3">S238N-H82</strain>
    </source>
</reference>
<sequence>MYSTQYSNLLFYLTGCAQMKGGTRQLLLFLAGYSVGFVSFVLFSDVMRVHVGKNVSPIVVQSKTDTMVANNIPYTLRGDFLKSKLTRCNCTEGKTLTVNFQAIDPEELKEVKDRRKAELQKFKRRKESSKETLLIVNGSVPLSYPAQGVVVAPHEPVYIPGLKVADDTVRDDYKVQLLSAEFGVLDIGATVPNVDVNGLGTTSLTMSSTSLAHLNRQLEFVVYVSTVFDIDAREYVHFVYMQHEAIIPIIIRARKPPILYDTGKAGEIHDKVTAVTKTFLRYGSVRLLLRSIQKYYPRMRVVVADDSKPIEDLQSEHVDHYVMPFASGWFGGKNLAVSQVTTPYLLWLDDDFVFTEDTKLEIMAGVLDNSNLDVVSGLVGERNLLTTRMELIPGTDDDDGYCISYKSGNYGQVPGFPDCYLTTKMLNFFMGRSDEIRSVGFYPAYSRYADREFYLEALGKLRMAACKGIHIGHNQTRNPEYNKYRYGRDQEGNYRKFIMRVNYFRNNADCWHG</sequence>
<evidence type="ECO:0000313" key="3">
    <source>
        <dbReference type="Proteomes" id="UP000001554"/>
    </source>
</evidence>
<keyword evidence="3" id="KW-1185">Reference proteome</keyword>
<dbReference type="PANTHER" id="PTHR15046">
    <property type="entry name" value="GLYCO_TRANS_2-LIKE DOMAIN-CONTAINING PROTEIN"/>
    <property type="match status" value="1"/>
</dbReference>
<feature type="transmembrane region" description="Helical" evidence="1">
    <location>
        <begin position="26"/>
        <end position="44"/>
    </location>
</feature>
<dbReference type="Pfam" id="PF00535">
    <property type="entry name" value="Glycos_transf_2"/>
    <property type="match status" value="1"/>
</dbReference>
<dbReference type="Proteomes" id="UP000001554">
    <property type="component" value="Chromosome 4"/>
</dbReference>
<proteinExistence type="predicted"/>
<dbReference type="InterPro" id="IPR029044">
    <property type="entry name" value="Nucleotide-diphossugar_trans"/>
</dbReference>
<dbReference type="GeneID" id="118413880"/>
<gene>
    <name evidence="4" type="primary">LOC118413880</name>
</gene>
<evidence type="ECO:0000313" key="4">
    <source>
        <dbReference type="RefSeq" id="XP_035673373.1"/>
    </source>
</evidence>
<feature type="domain" description="Glycosyltransferase 2-like" evidence="2">
    <location>
        <begin position="275"/>
        <end position="390"/>
    </location>
</feature>
<name>A0A9J7L0Z7_BRAFL</name>
<dbReference type="CDD" id="cd00761">
    <property type="entry name" value="Glyco_tranf_GTA_type"/>
    <property type="match status" value="1"/>
</dbReference>
<dbReference type="RefSeq" id="XP_035673373.1">
    <property type="nucleotide sequence ID" value="XM_035817480.1"/>
</dbReference>
<keyword evidence="1" id="KW-1133">Transmembrane helix</keyword>
<evidence type="ECO:0000256" key="1">
    <source>
        <dbReference type="SAM" id="Phobius"/>
    </source>
</evidence>
<keyword evidence="1" id="KW-0812">Transmembrane</keyword>
<organism evidence="3 4">
    <name type="scientific">Branchiostoma floridae</name>
    <name type="common">Florida lancelet</name>
    <name type="synonym">Amphioxus</name>
    <dbReference type="NCBI Taxonomy" id="7739"/>
    <lineage>
        <taxon>Eukaryota</taxon>
        <taxon>Metazoa</taxon>
        <taxon>Chordata</taxon>
        <taxon>Cephalochordata</taxon>
        <taxon>Leptocardii</taxon>
        <taxon>Amphioxiformes</taxon>
        <taxon>Branchiostomatidae</taxon>
        <taxon>Branchiostoma</taxon>
    </lineage>
</organism>
<reference evidence="4" key="2">
    <citation type="submission" date="2025-08" db="UniProtKB">
        <authorList>
            <consortium name="RefSeq"/>
        </authorList>
    </citation>
    <scope>IDENTIFICATION</scope>
    <source>
        <strain evidence="4">S238N-H82</strain>
        <tissue evidence="4">Testes</tissue>
    </source>
</reference>
<dbReference type="KEGG" id="bfo:118413880"/>
<dbReference type="Gene3D" id="3.90.550.10">
    <property type="entry name" value="Spore Coat Polysaccharide Biosynthesis Protein SpsA, Chain A"/>
    <property type="match status" value="1"/>
</dbReference>
<dbReference type="InterPro" id="IPR001173">
    <property type="entry name" value="Glyco_trans_2-like"/>
</dbReference>
<dbReference type="SUPFAM" id="SSF53448">
    <property type="entry name" value="Nucleotide-diphospho-sugar transferases"/>
    <property type="match status" value="1"/>
</dbReference>
<dbReference type="PANTHER" id="PTHR15046:SF3">
    <property type="entry name" value="BETA-1,4 N-ACETYLGALACTOSAMINYLTRANSFERASE 2-LIKE"/>
    <property type="match status" value="1"/>
</dbReference>